<evidence type="ECO:0000313" key="1">
    <source>
        <dbReference type="EMBL" id="KAG0431004.1"/>
    </source>
</evidence>
<organism evidence="1 2">
    <name type="scientific">Ixodes persulcatus</name>
    <name type="common">Taiga tick</name>
    <dbReference type="NCBI Taxonomy" id="34615"/>
    <lineage>
        <taxon>Eukaryota</taxon>
        <taxon>Metazoa</taxon>
        <taxon>Ecdysozoa</taxon>
        <taxon>Arthropoda</taxon>
        <taxon>Chelicerata</taxon>
        <taxon>Arachnida</taxon>
        <taxon>Acari</taxon>
        <taxon>Parasitiformes</taxon>
        <taxon>Ixodida</taxon>
        <taxon>Ixodoidea</taxon>
        <taxon>Ixodidae</taxon>
        <taxon>Ixodinae</taxon>
        <taxon>Ixodes</taxon>
    </lineage>
</organism>
<proteinExistence type="predicted"/>
<gene>
    <name evidence="1" type="ORF">HPB47_022188</name>
</gene>
<sequence>MKVHSCPSQSNFLLKNLPTYLEDVDEEALSLLRTPPGEVIPGKGDVTLNSGRRMITLKVVNTSDRPVQELEHRAQARALHGPGTAQRPEPGPACGPGSGPGSRAAEAAELRYVAEEAEARSLPLSQLITAAQCT</sequence>
<dbReference type="Proteomes" id="UP000805193">
    <property type="component" value="Unassembled WGS sequence"/>
</dbReference>
<name>A0AC60QAD8_IXOPE</name>
<accession>A0AC60QAD8</accession>
<evidence type="ECO:0000313" key="2">
    <source>
        <dbReference type="Proteomes" id="UP000805193"/>
    </source>
</evidence>
<dbReference type="EMBL" id="JABSTQ010009268">
    <property type="protein sequence ID" value="KAG0431004.1"/>
    <property type="molecule type" value="Genomic_DNA"/>
</dbReference>
<reference evidence="1 2" key="1">
    <citation type="journal article" date="2020" name="Cell">
        <title>Large-Scale Comparative Analyses of Tick Genomes Elucidate Their Genetic Diversity and Vector Capacities.</title>
        <authorList>
            <consortium name="Tick Genome and Microbiome Consortium (TIGMIC)"/>
            <person name="Jia N."/>
            <person name="Wang J."/>
            <person name="Shi W."/>
            <person name="Du L."/>
            <person name="Sun Y."/>
            <person name="Zhan W."/>
            <person name="Jiang J.F."/>
            <person name="Wang Q."/>
            <person name="Zhang B."/>
            <person name="Ji P."/>
            <person name="Bell-Sakyi L."/>
            <person name="Cui X.M."/>
            <person name="Yuan T.T."/>
            <person name="Jiang B.G."/>
            <person name="Yang W.F."/>
            <person name="Lam T.T."/>
            <person name="Chang Q.C."/>
            <person name="Ding S.J."/>
            <person name="Wang X.J."/>
            <person name="Zhu J.G."/>
            <person name="Ruan X.D."/>
            <person name="Zhao L."/>
            <person name="Wei J.T."/>
            <person name="Ye R.Z."/>
            <person name="Que T.C."/>
            <person name="Du C.H."/>
            <person name="Zhou Y.H."/>
            <person name="Cheng J.X."/>
            <person name="Dai P.F."/>
            <person name="Guo W.B."/>
            <person name="Han X.H."/>
            <person name="Huang E.J."/>
            <person name="Li L.F."/>
            <person name="Wei W."/>
            <person name="Gao Y.C."/>
            <person name="Liu J.Z."/>
            <person name="Shao H.Z."/>
            <person name="Wang X."/>
            <person name="Wang C.C."/>
            <person name="Yang T.C."/>
            <person name="Huo Q.B."/>
            <person name="Li W."/>
            <person name="Chen H.Y."/>
            <person name="Chen S.E."/>
            <person name="Zhou L.G."/>
            <person name="Ni X.B."/>
            <person name="Tian J.H."/>
            <person name="Sheng Y."/>
            <person name="Liu T."/>
            <person name="Pan Y.S."/>
            <person name="Xia L.Y."/>
            <person name="Li J."/>
            <person name="Zhao F."/>
            <person name="Cao W.C."/>
        </authorList>
    </citation>
    <scope>NUCLEOTIDE SEQUENCE [LARGE SCALE GENOMIC DNA]</scope>
    <source>
        <strain evidence="1">Iper-2018</strain>
    </source>
</reference>
<keyword evidence="2" id="KW-1185">Reference proteome</keyword>
<comment type="caution">
    <text evidence="1">The sequence shown here is derived from an EMBL/GenBank/DDBJ whole genome shotgun (WGS) entry which is preliminary data.</text>
</comment>
<protein>
    <submittedName>
        <fullName evidence="1">Uncharacterized protein</fullName>
    </submittedName>
</protein>